<organism evidence="2 3">
    <name type="scientific">Microthlaspi erraticum</name>
    <dbReference type="NCBI Taxonomy" id="1685480"/>
    <lineage>
        <taxon>Eukaryota</taxon>
        <taxon>Viridiplantae</taxon>
        <taxon>Streptophyta</taxon>
        <taxon>Embryophyta</taxon>
        <taxon>Tracheophyta</taxon>
        <taxon>Spermatophyta</taxon>
        <taxon>Magnoliopsida</taxon>
        <taxon>eudicotyledons</taxon>
        <taxon>Gunneridae</taxon>
        <taxon>Pentapetalae</taxon>
        <taxon>rosids</taxon>
        <taxon>malvids</taxon>
        <taxon>Brassicales</taxon>
        <taxon>Brassicaceae</taxon>
        <taxon>Coluteocarpeae</taxon>
        <taxon>Microthlaspi</taxon>
    </lineage>
</organism>
<keyword evidence="1" id="KW-0812">Transmembrane</keyword>
<evidence type="ECO:0000313" key="2">
    <source>
        <dbReference type="EMBL" id="CAA7033763.1"/>
    </source>
</evidence>
<dbReference type="Proteomes" id="UP000467841">
    <property type="component" value="Unassembled WGS sequence"/>
</dbReference>
<dbReference type="InterPro" id="IPR006461">
    <property type="entry name" value="PLAC_motif_containing"/>
</dbReference>
<dbReference type="NCBIfam" id="TIGR01571">
    <property type="entry name" value="A_thal_Cys_rich"/>
    <property type="match status" value="1"/>
</dbReference>
<evidence type="ECO:0000256" key="1">
    <source>
        <dbReference type="SAM" id="Phobius"/>
    </source>
</evidence>
<accession>A0A6D2ITE1</accession>
<protein>
    <submittedName>
        <fullName evidence="2">Uncharacterized protein</fullName>
    </submittedName>
</protein>
<comment type="caution">
    <text evidence="2">The sequence shown here is derived from an EMBL/GenBank/DDBJ whole genome shotgun (WGS) entry which is preliminary data.</text>
</comment>
<gene>
    <name evidence="2" type="ORF">MERR_LOCUS20998</name>
</gene>
<feature type="transmembrane region" description="Helical" evidence="1">
    <location>
        <begin position="60"/>
        <end position="79"/>
    </location>
</feature>
<dbReference type="PANTHER" id="PTHR15907">
    <property type="entry name" value="DUF614 FAMILY PROTEIN-RELATED"/>
    <property type="match status" value="1"/>
</dbReference>
<keyword evidence="3" id="KW-1185">Reference proteome</keyword>
<keyword evidence="1" id="KW-1133">Transmembrane helix</keyword>
<dbReference type="Pfam" id="PF04749">
    <property type="entry name" value="PLAC8"/>
    <property type="match status" value="1"/>
</dbReference>
<name>A0A6D2ITE1_9BRAS</name>
<dbReference type="OrthoDB" id="1045822at2759"/>
<keyword evidence="1" id="KW-0472">Membrane</keyword>
<evidence type="ECO:0000313" key="3">
    <source>
        <dbReference type="Proteomes" id="UP000467841"/>
    </source>
</evidence>
<dbReference type="EMBL" id="CACVBM020001138">
    <property type="protein sequence ID" value="CAA7033763.1"/>
    <property type="molecule type" value="Genomic_DNA"/>
</dbReference>
<proteinExistence type="predicted"/>
<dbReference type="AlphaFoldDB" id="A0A6D2ITE1"/>
<sequence length="151" mass="16498">MEVEGMHAGKHQDDGEWSTGLCDCFEDVPNCCMTFWCPCVTFGEVAEIVDRGSTSCGTAGALYTLIACVTGCACFYSCFYRTKIRKQYNLKGDDCEDCLLHFFCEVCALTQAYRELNHRGFDVSLGWHGNVGRQSGGVATGAPVVEGGMTR</sequence>
<reference evidence="2" key="1">
    <citation type="submission" date="2020-01" db="EMBL/GenBank/DDBJ databases">
        <authorList>
            <person name="Mishra B."/>
        </authorList>
    </citation>
    <scope>NUCLEOTIDE SEQUENCE [LARGE SCALE GENOMIC DNA]</scope>
</reference>